<evidence type="ECO:0000313" key="5">
    <source>
        <dbReference type="Proteomes" id="UP001308179"/>
    </source>
</evidence>
<dbReference type="SUPFAM" id="SSF51735">
    <property type="entry name" value="NAD(P)-binding Rossmann-fold domains"/>
    <property type="match status" value="1"/>
</dbReference>
<dbReference type="InterPro" id="IPR011032">
    <property type="entry name" value="GroES-like_sf"/>
</dbReference>
<dbReference type="SUPFAM" id="SSF50129">
    <property type="entry name" value="GroES-like"/>
    <property type="match status" value="1"/>
</dbReference>
<dbReference type="Pfam" id="PF08240">
    <property type="entry name" value="ADH_N"/>
    <property type="match status" value="1"/>
</dbReference>
<dbReference type="PANTHER" id="PTHR48106">
    <property type="entry name" value="QUINONE OXIDOREDUCTASE PIG3-RELATED"/>
    <property type="match status" value="1"/>
</dbReference>
<keyword evidence="5" id="KW-1185">Reference proteome</keyword>
<evidence type="ECO:0000256" key="1">
    <source>
        <dbReference type="ARBA" id="ARBA00022857"/>
    </source>
</evidence>
<gene>
    <name evidence="4" type="ORF">LTR32_005836</name>
</gene>
<evidence type="ECO:0000259" key="3">
    <source>
        <dbReference type="SMART" id="SM00829"/>
    </source>
</evidence>
<evidence type="ECO:0000313" key="4">
    <source>
        <dbReference type="EMBL" id="KAK5141650.1"/>
    </source>
</evidence>
<keyword evidence="2" id="KW-0560">Oxidoreductase</keyword>
<organism evidence="4 5">
    <name type="scientific">Rachicladosporium monterosium</name>
    <dbReference type="NCBI Taxonomy" id="1507873"/>
    <lineage>
        <taxon>Eukaryota</taxon>
        <taxon>Fungi</taxon>
        <taxon>Dikarya</taxon>
        <taxon>Ascomycota</taxon>
        <taxon>Pezizomycotina</taxon>
        <taxon>Dothideomycetes</taxon>
        <taxon>Dothideomycetidae</taxon>
        <taxon>Cladosporiales</taxon>
        <taxon>Cladosporiaceae</taxon>
        <taxon>Rachicladosporium</taxon>
    </lineage>
</organism>
<accession>A0ABR0L0M0</accession>
<dbReference type="EMBL" id="JAVRRR010000548">
    <property type="protein sequence ID" value="KAK5141650.1"/>
    <property type="molecule type" value="Genomic_DNA"/>
</dbReference>
<comment type="caution">
    <text evidence="4">The sequence shown here is derived from an EMBL/GenBank/DDBJ whole genome shotgun (WGS) entry which is preliminary data.</text>
</comment>
<dbReference type="InterPro" id="IPR013154">
    <property type="entry name" value="ADH-like_N"/>
</dbReference>
<reference evidence="4 5" key="1">
    <citation type="submission" date="2023-08" db="EMBL/GenBank/DDBJ databases">
        <title>Black Yeasts Isolated from many extreme environments.</title>
        <authorList>
            <person name="Coleine C."/>
            <person name="Stajich J.E."/>
            <person name="Selbmann L."/>
        </authorList>
    </citation>
    <scope>NUCLEOTIDE SEQUENCE [LARGE SCALE GENOMIC DNA]</scope>
    <source>
        <strain evidence="4 5">CCFEE 5386</strain>
    </source>
</reference>
<dbReference type="CDD" id="cd05276">
    <property type="entry name" value="p53_inducible_oxidoreductase"/>
    <property type="match status" value="1"/>
</dbReference>
<dbReference type="PANTHER" id="PTHR48106:SF18">
    <property type="entry name" value="QUINONE OXIDOREDUCTASE PIG3"/>
    <property type="match status" value="1"/>
</dbReference>
<protein>
    <recommendedName>
        <fullName evidence="3">Enoyl reductase (ER) domain-containing protein</fullName>
    </recommendedName>
</protein>
<keyword evidence="1" id="KW-0521">NADP</keyword>
<dbReference type="SMART" id="SM00829">
    <property type="entry name" value="PKS_ER"/>
    <property type="match status" value="1"/>
</dbReference>
<dbReference type="Gene3D" id="3.90.180.10">
    <property type="entry name" value="Medium-chain alcohol dehydrogenases, catalytic domain"/>
    <property type="match status" value="1"/>
</dbReference>
<dbReference type="Gene3D" id="3.40.50.720">
    <property type="entry name" value="NAD(P)-binding Rossmann-like Domain"/>
    <property type="match status" value="1"/>
</dbReference>
<sequence length="359" mass="39240">MATMRAIDIKGGTGGIDALYINDQTPKPQVDHAKALVKVKCFGLNRMDLLQREGKYPLPPQAGKILGVEFSGTIEELASESERGFKKGDAVFGLAYGGAYAEYIAVSTHMLIHKPDELSWEQCAGIPETWITALQAMYLIGEFTEGKSILWHAGASAVSIAGQQLSVANGASAVFATARSDHKAEFCVKELGAKAAYNTETTDWAAEVLKATDGKGVDIIVDYIGYGMFDGCPRHLLIFVPYHTRPQTFAGNLNAAARDGRIVNLASLSGPTFKPGMPEPNLLQFVGKRLRFEGSSLRSRDEQYQGKLRDQLHDHALPKFKGGSFKVLIEKVFDWKDIQDAHRLMESNKTKGKIICTVS</sequence>
<dbReference type="Pfam" id="PF13602">
    <property type="entry name" value="ADH_zinc_N_2"/>
    <property type="match status" value="1"/>
</dbReference>
<dbReference type="Proteomes" id="UP001308179">
    <property type="component" value="Unassembled WGS sequence"/>
</dbReference>
<proteinExistence type="predicted"/>
<dbReference type="InterPro" id="IPR014189">
    <property type="entry name" value="Quinone_OxRdtase_PIG3"/>
</dbReference>
<dbReference type="InterPro" id="IPR020843">
    <property type="entry name" value="ER"/>
</dbReference>
<feature type="domain" description="Enoyl reductase (ER)" evidence="3">
    <location>
        <begin position="14"/>
        <end position="356"/>
    </location>
</feature>
<evidence type="ECO:0000256" key="2">
    <source>
        <dbReference type="ARBA" id="ARBA00023002"/>
    </source>
</evidence>
<dbReference type="InterPro" id="IPR036291">
    <property type="entry name" value="NAD(P)-bd_dom_sf"/>
</dbReference>
<name>A0ABR0L0M0_9PEZI</name>